<dbReference type="InParanoid" id="B5YJB6"/>
<dbReference type="PANTHER" id="PTHR12526:SF637">
    <property type="entry name" value="GLYCOSYLTRANSFERASE EPSF-RELATED"/>
    <property type="match status" value="1"/>
</dbReference>
<dbReference type="STRING" id="289376.THEYE_A0486"/>
<dbReference type="KEGG" id="tye:THEYE_A0486"/>
<dbReference type="CAZy" id="GT4">
    <property type="family name" value="Glycosyltransferase Family 4"/>
</dbReference>
<feature type="domain" description="Glycosyl transferase family 1" evidence="1">
    <location>
        <begin position="224"/>
        <end position="389"/>
    </location>
</feature>
<sequence length="419" mass="48359">MNNLRVLHISTTDKKGGSGRSAYRIHSSLKNYGINSEMLVGYKSINDPDANCLNKKILKFTDRICNKFMSFYGLSDIFYPSSFFLLRHPSFKKCNILQLYNIHGNYFSFLSLPLLSIYKPIVWRLSDMWPLTGHCGYSYECEKWRNGCGNCPYLDEYPPLNKDKTAFLWKLKKYVMNKIKYMIIVAPSLWIKNLVQESPILCKFPIFYIPNGVNTEIFKKHNKMKIRESLGISPNKKVILFIAEDFFKDKRKGGIYLIEALRLLDRSFLKNLVLLIIGKNDVNDEIIIPVDIIKTGSISNDIQLAEFYSSADLMVLPTLADNLPNTLLESMSCGTPVVAFNNGGVPEVIKHMENGYLVKNRDVEELARALKLFLSNDIFLKSLSENCRNHICKNFSQDKEIKKYIELYSELIKNEKSFY</sequence>
<dbReference type="GO" id="GO:0016757">
    <property type="term" value="F:glycosyltransferase activity"/>
    <property type="evidence" value="ECO:0007669"/>
    <property type="project" value="InterPro"/>
</dbReference>
<gene>
    <name evidence="2" type="ordered locus">THEYE_A0486</name>
</gene>
<protein>
    <submittedName>
        <fullName evidence="2">Glycosyl transferase, group 1/2 family protein</fullName>
    </submittedName>
</protein>
<dbReference type="PATRIC" id="fig|289376.4.peg.481"/>
<dbReference type="Proteomes" id="UP000000718">
    <property type="component" value="Chromosome"/>
</dbReference>
<dbReference type="FunCoup" id="B5YJB6">
    <property type="interactions" value="18"/>
</dbReference>
<evidence type="ECO:0000313" key="2">
    <source>
        <dbReference type="EMBL" id="ACI21875.1"/>
    </source>
</evidence>
<organism evidence="2 3">
    <name type="scientific">Thermodesulfovibrio yellowstonii (strain ATCC 51303 / DSM 11347 / YP87)</name>
    <dbReference type="NCBI Taxonomy" id="289376"/>
    <lineage>
        <taxon>Bacteria</taxon>
        <taxon>Pseudomonadati</taxon>
        <taxon>Nitrospirota</taxon>
        <taxon>Thermodesulfovibrionia</taxon>
        <taxon>Thermodesulfovibrionales</taxon>
        <taxon>Thermodesulfovibrionaceae</taxon>
        <taxon>Thermodesulfovibrio</taxon>
    </lineage>
</organism>
<evidence type="ECO:0000259" key="1">
    <source>
        <dbReference type="Pfam" id="PF00534"/>
    </source>
</evidence>
<dbReference type="Gene3D" id="3.40.50.2000">
    <property type="entry name" value="Glycogen Phosphorylase B"/>
    <property type="match status" value="2"/>
</dbReference>
<keyword evidence="2" id="KW-0808">Transferase</keyword>
<dbReference type="HOGENOM" id="CLU_009583_28_3_0"/>
<dbReference type="CDD" id="cd03825">
    <property type="entry name" value="GT4_WcaC-like"/>
    <property type="match status" value="1"/>
</dbReference>
<reference evidence="2 3" key="2">
    <citation type="journal article" date="2015" name="Genome Announc.">
        <title>Genome Sequence of the Sulfate-Reducing Thermophilic Bacterium Thermodesulfovibrio yellowstonii Strain DSM 11347T (Phylum Nitrospirae).</title>
        <authorList>
            <person name="Bhatnagar S."/>
            <person name="Badger J.H."/>
            <person name="Madupu R."/>
            <person name="Khouri H.M."/>
            <person name="O'Connor E.M."/>
            <person name="Robb F.T."/>
            <person name="Ward N.L."/>
            <person name="Eisen J.A."/>
        </authorList>
    </citation>
    <scope>NUCLEOTIDE SEQUENCE [LARGE SCALE GENOMIC DNA]</scope>
    <source>
        <strain evidence="3">ATCC 51303 / DSM 11347 / YP87</strain>
    </source>
</reference>
<accession>B5YJB6</accession>
<dbReference type="PANTHER" id="PTHR12526">
    <property type="entry name" value="GLYCOSYLTRANSFERASE"/>
    <property type="match status" value="1"/>
</dbReference>
<reference evidence="3" key="1">
    <citation type="submission" date="2008-08" db="EMBL/GenBank/DDBJ databases">
        <title>The complete genome sequence of Thermodesulfovibrio yellowstonii strain ATCC 51303 / DSM 11347 / YP87.</title>
        <authorList>
            <person name="Dodson R.J."/>
            <person name="Durkin A.S."/>
            <person name="Wu M."/>
            <person name="Eisen J."/>
            <person name="Sutton G."/>
        </authorList>
    </citation>
    <scope>NUCLEOTIDE SEQUENCE [LARGE SCALE GENOMIC DNA]</scope>
    <source>
        <strain evidence="3">ATCC 51303 / DSM 11347 / YP87</strain>
    </source>
</reference>
<dbReference type="EMBL" id="CP001147">
    <property type="protein sequence ID" value="ACI21875.1"/>
    <property type="molecule type" value="Genomic_DNA"/>
</dbReference>
<proteinExistence type="predicted"/>
<dbReference type="EnsemblBacteria" id="ACI21875">
    <property type="protein sequence ID" value="ACI21875"/>
    <property type="gene ID" value="THEYE_A0486"/>
</dbReference>
<dbReference type="Pfam" id="PF00534">
    <property type="entry name" value="Glycos_transf_1"/>
    <property type="match status" value="1"/>
</dbReference>
<name>B5YJB6_THEYD</name>
<dbReference type="OrthoDB" id="9768685at2"/>
<dbReference type="SUPFAM" id="SSF53756">
    <property type="entry name" value="UDP-Glycosyltransferase/glycogen phosphorylase"/>
    <property type="match status" value="1"/>
</dbReference>
<dbReference type="InterPro" id="IPR001296">
    <property type="entry name" value="Glyco_trans_1"/>
</dbReference>
<evidence type="ECO:0000313" key="3">
    <source>
        <dbReference type="Proteomes" id="UP000000718"/>
    </source>
</evidence>
<dbReference type="AlphaFoldDB" id="B5YJB6"/>
<keyword evidence="3" id="KW-1185">Reference proteome</keyword>
<dbReference type="eggNOG" id="COG0438">
    <property type="taxonomic scope" value="Bacteria"/>
</dbReference>